<dbReference type="EMBL" id="JAPDRQ010000057">
    <property type="protein sequence ID" value="KAJ9657925.1"/>
    <property type="molecule type" value="Genomic_DNA"/>
</dbReference>
<sequence length="520" mass="55645">MASTNEKPSTAEEKDGVVPNTLPNSSAQPDVDRTSTSSQDGLSGYVLIIVIFSLCLAQFLAALDITIVATALPTIAKHLDITGAQYTWIGSSYNLASTASTPLWARCSDIWGRKPVLLTANAAFMSGSLIAGLANSSGMLIGGRTLQGLGGGGIVITVSIIIADLFPLRERAKYYGFSAVVWAIASALGPVIGGVFTGTVGWRWCFFINLPFDATSLGLLWFVLRIETPKTGVIEGFKDFDWIGSITIVSGTICFLCGLEGGASSSYGWASAYTLCLFVIGIFVIGCFVIYEMHFASLPLVPMRIFVGRVNIAALMSATLHSFVFISYDYFLPLFYQVILGASPIMSGVYLLALVVPLSLISAATGAFIKRTGDYHHAAWFGSIVMTIGTGLFINFSSTYILWKIIAYQVIAGIGAGPLFLSPMIALQNHLRKNDIAAGTAAFTFLRSIATSISIVVGGVIIQKGADSNSLIDIGFGQDSNTAQRKERYTNALSTLWIFYTAITGLLILTSFMITKRSHD</sequence>
<accession>A0ACC3AA21</accession>
<evidence type="ECO:0000313" key="1">
    <source>
        <dbReference type="EMBL" id="KAJ9657925.1"/>
    </source>
</evidence>
<proteinExistence type="predicted"/>
<organism evidence="1 2">
    <name type="scientific">Neophaeococcomyces mojaviensis</name>
    <dbReference type="NCBI Taxonomy" id="3383035"/>
    <lineage>
        <taxon>Eukaryota</taxon>
        <taxon>Fungi</taxon>
        <taxon>Dikarya</taxon>
        <taxon>Ascomycota</taxon>
        <taxon>Pezizomycotina</taxon>
        <taxon>Eurotiomycetes</taxon>
        <taxon>Chaetothyriomycetidae</taxon>
        <taxon>Chaetothyriales</taxon>
        <taxon>Chaetothyriales incertae sedis</taxon>
        <taxon>Neophaeococcomyces</taxon>
    </lineage>
</organism>
<gene>
    <name evidence="1" type="ORF">H2198_004008</name>
</gene>
<keyword evidence="2" id="KW-1185">Reference proteome</keyword>
<evidence type="ECO:0000313" key="2">
    <source>
        <dbReference type="Proteomes" id="UP001172386"/>
    </source>
</evidence>
<dbReference type="Proteomes" id="UP001172386">
    <property type="component" value="Unassembled WGS sequence"/>
</dbReference>
<reference evidence="1" key="1">
    <citation type="submission" date="2022-10" db="EMBL/GenBank/DDBJ databases">
        <title>Culturing micro-colonial fungi from biological soil crusts in the Mojave desert and describing Neophaeococcomyces mojavensis, and introducing the new genera and species Taxawa tesnikishii.</title>
        <authorList>
            <person name="Kurbessoian T."/>
            <person name="Stajich J.E."/>
        </authorList>
    </citation>
    <scope>NUCLEOTIDE SEQUENCE</scope>
    <source>
        <strain evidence="1">JES_112</strain>
    </source>
</reference>
<name>A0ACC3AA21_9EURO</name>
<protein>
    <submittedName>
        <fullName evidence="1">Uncharacterized protein</fullName>
    </submittedName>
</protein>
<comment type="caution">
    <text evidence="1">The sequence shown here is derived from an EMBL/GenBank/DDBJ whole genome shotgun (WGS) entry which is preliminary data.</text>
</comment>